<dbReference type="GO" id="GO:0004803">
    <property type="term" value="F:transposase activity"/>
    <property type="evidence" value="ECO:0007669"/>
    <property type="project" value="InterPro"/>
</dbReference>
<dbReference type="InterPro" id="IPR036515">
    <property type="entry name" value="Transposase_17_sf"/>
</dbReference>
<dbReference type="PANTHER" id="PTHR33360">
    <property type="entry name" value="TRANSPOSASE FOR INSERTION SEQUENCE ELEMENT IS200"/>
    <property type="match status" value="1"/>
</dbReference>
<comment type="caution">
    <text evidence="2">The sequence shown here is derived from an EMBL/GenBank/DDBJ whole genome shotgun (WGS) entry which is preliminary data.</text>
</comment>
<dbReference type="Gene3D" id="3.30.70.1290">
    <property type="entry name" value="Transposase IS200-like"/>
    <property type="match status" value="1"/>
</dbReference>
<name>A0A2G4YT24_9PROT</name>
<feature type="domain" description="Transposase IS200-like" evidence="1">
    <location>
        <begin position="10"/>
        <end position="129"/>
    </location>
</feature>
<dbReference type="EMBL" id="PDEM01000012">
    <property type="protein sequence ID" value="PHZ85488.1"/>
    <property type="molecule type" value="Genomic_DNA"/>
</dbReference>
<reference evidence="2 3" key="1">
    <citation type="submission" date="2017-10" db="EMBL/GenBank/DDBJ databases">
        <title>Frigbacter circumglobatus gen. nov. sp. nov., isolated from sediment cultured in situ.</title>
        <authorList>
            <person name="Zhao Z."/>
        </authorList>
    </citation>
    <scope>NUCLEOTIDE SEQUENCE [LARGE SCALE GENOMIC DNA]</scope>
    <source>
        <strain evidence="2 3">ZYL</strain>
    </source>
</reference>
<evidence type="ECO:0000259" key="1">
    <source>
        <dbReference type="SMART" id="SM01321"/>
    </source>
</evidence>
<keyword evidence="3" id="KW-1185">Reference proteome</keyword>
<dbReference type="SUPFAM" id="SSF143422">
    <property type="entry name" value="Transposase IS200-like"/>
    <property type="match status" value="1"/>
</dbReference>
<dbReference type="InterPro" id="IPR002686">
    <property type="entry name" value="Transposase_17"/>
</dbReference>
<dbReference type="Pfam" id="PF01797">
    <property type="entry name" value="Y1_Tnp"/>
    <property type="match status" value="1"/>
</dbReference>
<dbReference type="NCBIfam" id="NF033573">
    <property type="entry name" value="transpos_IS200"/>
    <property type="match status" value="1"/>
</dbReference>
<dbReference type="RefSeq" id="WP_099471976.1">
    <property type="nucleotide sequence ID" value="NZ_CP041025.1"/>
</dbReference>
<organism evidence="2 3">
    <name type="scientific">Paremcibacter congregatus</name>
    <dbReference type="NCBI Taxonomy" id="2043170"/>
    <lineage>
        <taxon>Bacteria</taxon>
        <taxon>Pseudomonadati</taxon>
        <taxon>Pseudomonadota</taxon>
        <taxon>Alphaproteobacteria</taxon>
        <taxon>Emcibacterales</taxon>
        <taxon>Emcibacteraceae</taxon>
        <taxon>Paremcibacter</taxon>
    </lineage>
</organism>
<dbReference type="GO" id="GO:0006313">
    <property type="term" value="P:DNA transposition"/>
    <property type="evidence" value="ECO:0007669"/>
    <property type="project" value="InterPro"/>
</dbReference>
<dbReference type="SMART" id="SM01321">
    <property type="entry name" value="Y1_Tnp"/>
    <property type="match status" value="1"/>
</dbReference>
<evidence type="ECO:0000313" key="3">
    <source>
        <dbReference type="Proteomes" id="UP000229730"/>
    </source>
</evidence>
<dbReference type="PANTHER" id="PTHR33360:SF2">
    <property type="entry name" value="TRANSPOSASE FOR INSERTION SEQUENCE ELEMENT IS200"/>
    <property type="match status" value="1"/>
</dbReference>
<dbReference type="OrthoDB" id="9798161at2"/>
<sequence>MTYTTASHTIFHNRYHLVWITKYRYKVLTEEMRLRIREITRQICEQLGVKIIKGVLSSNHIHMFVEIPPKLSVSDFMRRIKGCTSRKVQQKFPELKKKYWGQRFWARGYFCTTSGNVTNETIMNYIESHTDVSTIFRTVC</sequence>
<dbReference type="GO" id="GO:0003677">
    <property type="term" value="F:DNA binding"/>
    <property type="evidence" value="ECO:0007669"/>
    <property type="project" value="InterPro"/>
</dbReference>
<dbReference type="AlphaFoldDB" id="A0A2G4YT24"/>
<dbReference type="InParanoid" id="A0A2G4YT24"/>
<evidence type="ECO:0000313" key="2">
    <source>
        <dbReference type="EMBL" id="PHZ85488.1"/>
    </source>
</evidence>
<gene>
    <name evidence="2" type="ORF">CRD36_06620</name>
</gene>
<accession>A0A2G4YT24</accession>
<dbReference type="Proteomes" id="UP000229730">
    <property type="component" value="Unassembled WGS sequence"/>
</dbReference>
<protein>
    <submittedName>
        <fullName evidence="2">IS200/IS605 family transposase</fullName>
    </submittedName>
</protein>
<proteinExistence type="predicted"/>